<reference evidence="3" key="1">
    <citation type="journal article" date="2013" name="Nature">
        <title>Draft genome of the wheat A-genome progenitor Triticum urartu.</title>
        <authorList>
            <person name="Ling H.Q."/>
            <person name="Zhao S."/>
            <person name="Liu D."/>
            <person name="Wang J."/>
            <person name="Sun H."/>
            <person name="Zhang C."/>
            <person name="Fan H."/>
            <person name="Li D."/>
            <person name="Dong L."/>
            <person name="Tao Y."/>
            <person name="Gao C."/>
            <person name="Wu H."/>
            <person name="Li Y."/>
            <person name="Cui Y."/>
            <person name="Guo X."/>
            <person name="Zheng S."/>
            <person name="Wang B."/>
            <person name="Yu K."/>
            <person name="Liang Q."/>
            <person name="Yang W."/>
            <person name="Lou X."/>
            <person name="Chen J."/>
            <person name="Feng M."/>
            <person name="Jian J."/>
            <person name="Zhang X."/>
            <person name="Luo G."/>
            <person name="Jiang Y."/>
            <person name="Liu J."/>
            <person name="Wang Z."/>
            <person name="Sha Y."/>
            <person name="Zhang B."/>
            <person name="Wu H."/>
            <person name="Tang D."/>
            <person name="Shen Q."/>
            <person name="Xue P."/>
            <person name="Zou S."/>
            <person name="Wang X."/>
            <person name="Liu X."/>
            <person name="Wang F."/>
            <person name="Yang Y."/>
            <person name="An X."/>
            <person name="Dong Z."/>
            <person name="Zhang K."/>
            <person name="Zhang X."/>
            <person name="Luo M.C."/>
            <person name="Dvorak J."/>
            <person name="Tong Y."/>
            <person name="Wang J."/>
            <person name="Yang H."/>
            <person name="Li Z."/>
            <person name="Wang D."/>
            <person name="Zhang A."/>
            <person name="Wang J."/>
        </authorList>
    </citation>
    <scope>NUCLEOTIDE SEQUENCE</scope>
    <source>
        <strain evidence="3">cv. G1812</strain>
    </source>
</reference>
<organism evidence="2 3">
    <name type="scientific">Triticum urartu</name>
    <name type="common">Red wild einkorn</name>
    <name type="synonym">Crithodium urartu</name>
    <dbReference type="NCBI Taxonomy" id="4572"/>
    <lineage>
        <taxon>Eukaryota</taxon>
        <taxon>Viridiplantae</taxon>
        <taxon>Streptophyta</taxon>
        <taxon>Embryophyta</taxon>
        <taxon>Tracheophyta</taxon>
        <taxon>Spermatophyta</taxon>
        <taxon>Magnoliopsida</taxon>
        <taxon>Liliopsida</taxon>
        <taxon>Poales</taxon>
        <taxon>Poaceae</taxon>
        <taxon>BOP clade</taxon>
        <taxon>Pooideae</taxon>
        <taxon>Triticodae</taxon>
        <taxon>Triticeae</taxon>
        <taxon>Triticinae</taxon>
        <taxon>Triticum</taxon>
    </lineage>
</organism>
<name>A0A8R7R6E0_TRIUA</name>
<sequence>MRRREIDDQAIIMTRNSSNESLPSPSRSNLQIIARHSSTPSSCDPSLLSVRLRLAGVITVVVVSSAYIPNASLRHLLFTSASSSSSWAPAASLENSSWFSSPSPSASIAARTAAASSSDTLSPSVASMQRRSSDAETLPSPSLSKAANTDDTAMIE</sequence>
<feature type="compositionally biased region" description="Polar residues" evidence="1">
    <location>
        <begin position="139"/>
        <end position="156"/>
    </location>
</feature>
<reference evidence="2" key="2">
    <citation type="submission" date="2018-03" db="EMBL/GenBank/DDBJ databases">
        <title>The Triticum urartu genome reveals the dynamic nature of wheat genome evolution.</title>
        <authorList>
            <person name="Ling H."/>
            <person name="Ma B."/>
            <person name="Shi X."/>
            <person name="Liu H."/>
            <person name="Dong L."/>
            <person name="Sun H."/>
            <person name="Cao Y."/>
            <person name="Gao Q."/>
            <person name="Zheng S."/>
            <person name="Li Y."/>
            <person name="Yu Y."/>
            <person name="Du H."/>
            <person name="Qi M."/>
            <person name="Li Y."/>
            <person name="Yu H."/>
            <person name="Cui Y."/>
            <person name="Wang N."/>
            <person name="Chen C."/>
            <person name="Wu H."/>
            <person name="Zhao Y."/>
            <person name="Zhang J."/>
            <person name="Li Y."/>
            <person name="Zhou W."/>
            <person name="Zhang B."/>
            <person name="Hu W."/>
            <person name="Eijk M."/>
            <person name="Tang J."/>
            <person name="Witsenboer H."/>
            <person name="Zhao S."/>
            <person name="Li Z."/>
            <person name="Zhang A."/>
            <person name="Wang D."/>
            <person name="Liang C."/>
        </authorList>
    </citation>
    <scope>NUCLEOTIDE SEQUENCE [LARGE SCALE GENOMIC DNA]</scope>
    <source>
        <strain evidence="2">cv. G1812</strain>
    </source>
</reference>
<dbReference type="EnsemblPlants" id="TuG1812G0700005568.01.T01">
    <property type="protein sequence ID" value="TuG1812G0700005568.01.T01.cds420118"/>
    <property type="gene ID" value="TuG1812G0700005568.01"/>
</dbReference>
<keyword evidence="3" id="KW-1185">Reference proteome</keyword>
<dbReference type="AlphaFoldDB" id="A0A8R7R6E0"/>
<proteinExistence type="predicted"/>
<dbReference type="Gramene" id="TuG1812G0700005568.01.T01">
    <property type="protein sequence ID" value="TuG1812G0700005568.01.T01.cds420118"/>
    <property type="gene ID" value="TuG1812G0700005568.01"/>
</dbReference>
<feature type="region of interest" description="Disordered" evidence="1">
    <location>
        <begin position="109"/>
        <end position="156"/>
    </location>
</feature>
<evidence type="ECO:0000256" key="1">
    <source>
        <dbReference type="SAM" id="MobiDB-lite"/>
    </source>
</evidence>
<feature type="compositionally biased region" description="Low complexity" evidence="1">
    <location>
        <begin position="109"/>
        <end position="127"/>
    </location>
</feature>
<evidence type="ECO:0000313" key="3">
    <source>
        <dbReference type="Proteomes" id="UP000015106"/>
    </source>
</evidence>
<evidence type="ECO:0000313" key="2">
    <source>
        <dbReference type="EnsemblPlants" id="TuG1812G0700005568.01.T01.cds420118"/>
    </source>
</evidence>
<dbReference type="Proteomes" id="UP000015106">
    <property type="component" value="Chromosome 7"/>
</dbReference>
<reference evidence="2" key="3">
    <citation type="submission" date="2022-06" db="UniProtKB">
        <authorList>
            <consortium name="EnsemblPlants"/>
        </authorList>
    </citation>
    <scope>IDENTIFICATION</scope>
</reference>
<protein>
    <submittedName>
        <fullName evidence="2">Uncharacterized protein</fullName>
    </submittedName>
</protein>
<accession>A0A8R7R6E0</accession>